<dbReference type="AlphaFoldDB" id="A0A258FHH7"/>
<dbReference type="EMBL" id="NCEB01000028">
    <property type="protein sequence ID" value="OYX31776.1"/>
    <property type="molecule type" value="Genomic_DNA"/>
</dbReference>
<feature type="signal peptide" evidence="1">
    <location>
        <begin position="1"/>
        <end position="24"/>
    </location>
</feature>
<dbReference type="Pfam" id="PF11231">
    <property type="entry name" value="DUF3034"/>
    <property type="match status" value="1"/>
</dbReference>
<evidence type="ECO:0000313" key="3">
    <source>
        <dbReference type="Proteomes" id="UP000215595"/>
    </source>
</evidence>
<keyword evidence="1" id="KW-0732">Signal</keyword>
<organism evidence="2 3">
    <name type="scientific">Brevundimonas subvibrioides</name>
    <dbReference type="NCBI Taxonomy" id="74313"/>
    <lineage>
        <taxon>Bacteria</taxon>
        <taxon>Pseudomonadati</taxon>
        <taxon>Pseudomonadota</taxon>
        <taxon>Alphaproteobacteria</taxon>
        <taxon>Caulobacterales</taxon>
        <taxon>Caulobacteraceae</taxon>
        <taxon>Brevundimonas</taxon>
    </lineage>
</organism>
<evidence type="ECO:0000313" key="2">
    <source>
        <dbReference type="EMBL" id="OYX31776.1"/>
    </source>
</evidence>
<reference evidence="2 3" key="1">
    <citation type="submission" date="2017-03" db="EMBL/GenBank/DDBJ databases">
        <title>Lifting the veil on microbial sulfur biogeochemistry in mining wastewaters.</title>
        <authorList>
            <person name="Kantor R.S."/>
            <person name="Colenbrander Nelson T."/>
            <person name="Marshall S."/>
            <person name="Bennett D."/>
            <person name="Apte S."/>
            <person name="Camacho D."/>
            <person name="Thomas B.C."/>
            <person name="Warren L.A."/>
            <person name="Banfield J.F."/>
        </authorList>
    </citation>
    <scope>NUCLEOTIDE SEQUENCE [LARGE SCALE GENOMIC DNA]</scope>
    <source>
        <strain evidence="2">32-69-9</strain>
    </source>
</reference>
<sequence>MRHCQSIGVVASLIVATLAGPASAQMFDWVPESRAGGKLLLTGGVSTIEGSGGGGLATWAVTSGYGAEDGIGGNVHATYVNLPDYELRSWGAAASFWDRVEVSVARQEFDTGATGALLGLGSGFTFTQDIVGVKVKVLGDAVYDQDSWLPQVAVGVQHKSNDQGAIIAAVGGRDDEGTEVYVAATKLFLAQSLLVSGAVRWTDANQTGLLGFGGDRNDDVEPQFEGSVGYLLNRNLVVGAEYRTKPDNLGFAGEDDWFDVYAAYALNRHLSVTAAWVDLGSIATFEDQRGLYLSLQVGF</sequence>
<proteinExistence type="predicted"/>
<comment type="caution">
    <text evidence="2">The sequence shown here is derived from an EMBL/GenBank/DDBJ whole genome shotgun (WGS) entry which is preliminary data.</text>
</comment>
<evidence type="ECO:0000256" key="1">
    <source>
        <dbReference type="SAM" id="SignalP"/>
    </source>
</evidence>
<protein>
    <recommendedName>
        <fullName evidence="4">DUF3034 domain-containing protein</fullName>
    </recommendedName>
</protein>
<evidence type="ECO:0008006" key="4">
    <source>
        <dbReference type="Google" id="ProtNLM"/>
    </source>
</evidence>
<accession>A0A258FHH7</accession>
<dbReference type="Proteomes" id="UP000215595">
    <property type="component" value="Unassembled WGS sequence"/>
</dbReference>
<name>A0A258FHH7_9CAUL</name>
<gene>
    <name evidence="2" type="ORF">B7Z01_12030</name>
</gene>
<feature type="chain" id="PRO_5012785026" description="DUF3034 domain-containing protein" evidence="1">
    <location>
        <begin position="25"/>
        <end position="299"/>
    </location>
</feature>
<dbReference type="InterPro" id="IPR021393">
    <property type="entry name" value="DUF3034"/>
</dbReference>